<sequence>MESRRVWISIYGVPIHVWMRDTFERIAAHWGSIVWVEDKMLELSLLEMGQVLIESNSLDRIEECLKLMIQDRGFLVRVLEAEIFIGILVREHNPEDSDAAGGDGHDTDVDR</sequence>
<dbReference type="Proteomes" id="UP001396334">
    <property type="component" value="Unassembled WGS sequence"/>
</dbReference>
<protein>
    <recommendedName>
        <fullName evidence="3">DUF4283 domain-containing protein</fullName>
    </recommendedName>
</protein>
<proteinExistence type="predicted"/>
<dbReference type="EMBL" id="JBBPBN010000027">
    <property type="protein sequence ID" value="KAK9007254.1"/>
    <property type="molecule type" value="Genomic_DNA"/>
</dbReference>
<gene>
    <name evidence="1" type="ORF">V6N11_051083</name>
</gene>
<name>A0ABR2R375_9ROSI</name>
<keyword evidence="2" id="KW-1185">Reference proteome</keyword>
<comment type="caution">
    <text evidence="1">The sequence shown here is derived from an EMBL/GenBank/DDBJ whole genome shotgun (WGS) entry which is preliminary data.</text>
</comment>
<reference evidence="1 2" key="1">
    <citation type="journal article" date="2024" name="G3 (Bethesda)">
        <title>Genome assembly of Hibiscus sabdariffa L. provides insights into metabolisms of medicinal natural products.</title>
        <authorList>
            <person name="Kim T."/>
        </authorList>
    </citation>
    <scope>NUCLEOTIDE SEQUENCE [LARGE SCALE GENOMIC DNA]</scope>
    <source>
        <strain evidence="1">TK-2024</strain>
        <tissue evidence="1">Old leaves</tissue>
    </source>
</reference>
<evidence type="ECO:0008006" key="3">
    <source>
        <dbReference type="Google" id="ProtNLM"/>
    </source>
</evidence>
<accession>A0ABR2R375</accession>
<evidence type="ECO:0000313" key="2">
    <source>
        <dbReference type="Proteomes" id="UP001396334"/>
    </source>
</evidence>
<organism evidence="1 2">
    <name type="scientific">Hibiscus sabdariffa</name>
    <name type="common">roselle</name>
    <dbReference type="NCBI Taxonomy" id="183260"/>
    <lineage>
        <taxon>Eukaryota</taxon>
        <taxon>Viridiplantae</taxon>
        <taxon>Streptophyta</taxon>
        <taxon>Embryophyta</taxon>
        <taxon>Tracheophyta</taxon>
        <taxon>Spermatophyta</taxon>
        <taxon>Magnoliopsida</taxon>
        <taxon>eudicotyledons</taxon>
        <taxon>Gunneridae</taxon>
        <taxon>Pentapetalae</taxon>
        <taxon>rosids</taxon>
        <taxon>malvids</taxon>
        <taxon>Malvales</taxon>
        <taxon>Malvaceae</taxon>
        <taxon>Malvoideae</taxon>
        <taxon>Hibiscus</taxon>
    </lineage>
</organism>
<evidence type="ECO:0000313" key="1">
    <source>
        <dbReference type="EMBL" id="KAK9007254.1"/>
    </source>
</evidence>